<evidence type="ECO:0000256" key="1">
    <source>
        <dbReference type="SAM" id="Phobius"/>
    </source>
</evidence>
<dbReference type="Pfam" id="PF00085">
    <property type="entry name" value="Thioredoxin"/>
    <property type="match status" value="1"/>
</dbReference>
<dbReference type="SUPFAM" id="SSF52833">
    <property type="entry name" value="Thioredoxin-like"/>
    <property type="match status" value="1"/>
</dbReference>
<keyword evidence="1" id="KW-0472">Membrane</keyword>
<dbReference type="AlphaFoldDB" id="A0A1F6WZ01"/>
<feature type="domain" description="Thioredoxin" evidence="2">
    <location>
        <begin position="51"/>
        <end position="176"/>
    </location>
</feature>
<name>A0A1F6WZ01_9BACT</name>
<dbReference type="EMBL" id="MFUR01000005">
    <property type="protein sequence ID" value="OGI87093.1"/>
    <property type="molecule type" value="Genomic_DNA"/>
</dbReference>
<organism evidence="3 4">
    <name type="scientific">Candidatus Nomurabacteria bacterium RIFCSPLOWO2_01_FULL_36_16</name>
    <dbReference type="NCBI Taxonomy" id="1801767"/>
    <lineage>
        <taxon>Bacteria</taxon>
        <taxon>Candidatus Nomuraibacteriota</taxon>
    </lineage>
</organism>
<accession>A0A1F6WZ01</accession>
<proteinExistence type="predicted"/>
<protein>
    <recommendedName>
        <fullName evidence="2">Thioredoxin domain-containing protein</fullName>
    </recommendedName>
</protein>
<evidence type="ECO:0000313" key="3">
    <source>
        <dbReference type="EMBL" id="OGI87093.1"/>
    </source>
</evidence>
<evidence type="ECO:0000259" key="2">
    <source>
        <dbReference type="PROSITE" id="PS51352"/>
    </source>
</evidence>
<dbReference type="PROSITE" id="PS51352">
    <property type="entry name" value="THIOREDOXIN_2"/>
    <property type="match status" value="1"/>
</dbReference>
<gene>
    <name evidence="3" type="ORF">A3A91_00275</name>
</gene>
<feature type="transmembrane region" description="Helical" evidence="1">
    <location>
        <begin position="12"/>
        <end position="32"/>
    </location>
</feature>
<keyword evidence="1" id="KW-0812">Transmembrane</keyword>
<evidence type="ECO:0000313" key="4">
    <source>
        <dbReference type="Proteomes" id="UP000177001"/>
    </source>
</evidence>
<dbReference type="InterPro" id="IPR013766">
    <property type="entry name" value="Thioredoxin_domain"/>
</dbReference>
<dbReference type="CDD" id="cd02947">
    <property type="entry name" value="TRX_family"/>
    <property type="match status" value="1"/>
</dbReference>
<comment type="caution">
    <text evidence="3">The sequence shown here is derived from an EMBL/GenBank/DDBJ whole genome shotgun (WGS) entry which is preliminary data.</text>
</comment>
<reference evidence="3 4" key="1">
    <citation type="journal article" date="2016" name="Nat. Commun.">
        <title>Thousands of microbial genomes shed light on interconnected biogeochemical processes in an aquifer system.</title>
        <authorList>
            <person name="Anantharaman K."/>
            <person name="Brown C.T."/>
            <person name="Hug L.A."/>
            <person name="Sharon I."/>
            <person name="Castelle C.J."/>
            <person name="Probst A.J."/>
            <person name="Thomas B.C."/>
            <person name="Singh A."/>
            <person name="Wilkins M.J."/>
            <person name="Karaoz U."/>
            <person name="Brodie E.L."/>
            <person name="Williams K.H."/>
            <person name="Hubbard S.S."/>
            <person name="Banfield J.F."/>
        </authorList>
    </citation>
    <scope>NUCLEOTIDE SEQUENCE [LARGE SCALE GENOMIC DNA]</scope>
</reference>
<sequence>MGGLTKNNMNKNIGIVIGIIVLVVAGGVYISMNSESDTAMMQKNNENAVELSAQDKVMAEKKEELQDKEVMMKAGSYEAYAPEKVALASSTHAVVLFFRASWCPTCRAADADIKANLSKIPESLTILDVNYDDSAALKQKYGVTYQHTFTQVDKDGNLIKKWSGSPTLSALVAEVK</sequence>
<dbReference type="Proteomes" id="UP000177001">
    <property type="component" value="Unassembled WGS sequence"/>
</dbReference>
<keyword evidence="1" id="KW-1133">Transmembrane helix</keyword>
<dbReference type="Gene3D" id="3.40.30.10">
    <property type="entry name" value="Glutaredoxin"/>
    <property type="match status" value="1"/>
</dbReference>
<dbReference type="InterPro" id="IPR036249">
    <property type="entry name" value="Thioredoxin-like_sf"/>
</dbReference>